<evidence type="ECO:0000256" key="1">
    <source>
        <dbReference type="ARBA" id="ARBA00023015"/>
    </source>
</evidence>
<feature type="DNA-binding region" description="H-T-H motif" evidence="4">
    <location>
        <begin position="33"/>
        <end position="52"/>
    </location>
</feature>
<dbReference type="InterPro" id="IPR001647">
    <property type="entry name" value="HTH_TetR"/>
</dbReference>
<dbReference type="Proteomes" id="UP001595833">
    <property type="component" value="Unassembled WGS sequence"/>
</dbReference>
<feature type="domain" description="HTH tetR-type" evidence="5">
    <location>
        <begin position="10"/>
        <end position="70"/>
    </location>
</feature>
<dbReference type="PANTHER" id="PTHR30055">
    <property type="entry name" value="HTH-TYPE TRANSCRIPTIONAL REGULATOR RUTR"/>
    <property type="match status" value="1"/>
</dbReference>
<organism evidence="6 7">
    <name type="scientific">Saccharothrix xinjiangensis</name>
    <dbReference type="NCBI Taxonomy" id="204798"/>
    <lineage>
        <taxon>Bacteria</taxon>
        <taxon>Bacillati</taxon>
        <taxon>Actinomycetota</taxon>
        <taxon>Actinomycetes</taxon>
        <taxon>Pseudonocardiales</taxon>
        <taxon>Pseudonocardiaceae</taxon>
        <taxon>Saccharothrix</taxon>
    </lineage>
</organism>
<evidence type="ECO:0000259" key="5">
    <source>
        <dbReference type="PROSITE" id="PS50977"/>
    </source>
</evidence>
<protein>
    <submittedName>
        <fullName evidence="6">TetR/AcrR family transcriptional regulator</fullName>
    </submittedName>
</protein>
<evidence type="ECO:0000256" key="4">
    <source>
        <dbReference type="PROSITE-ProRule" id="PRU00335"/>
    </source>
</evidence>
<dbReference type="Pfam" id="PF00440">
    <property type="entry name" value="TetR_N"/>
    <property type="match status" value="1"/>
</dbReference>
<evidence type="ECO:0000313" key="7">
    <source>
        <dbReference type="Proteomes" id="UP001595833"/>
    </source>
</evidence>
<comment type="caution">
    <text evidence="6">The sequence shown here is derived from an EMBL/GenBank/DDBJ whole genome shotgun (WGS) entry which is preliminary data.</text>
</comment>
<dbReference type="SUPFAM" id="SSF46689">
    <property type="entry name" value="Homeodomain-like"/>
    <property type="match status" value="1"/>
</dbReference>
<accession>A0ABV9XYH1</accession>
<keyword evidence="1" id="KW-0805">Transcription regulation</keyword>
<keyword evidence="2 4" id="KW-0238">DNA-binding</keyword>
<dbReference type="SUPFAM" id="SSF48498">
    <property type="entry name" value="Tetracyclin repressor-like, C-terminal domain"/>
    <property type="match status" value="1"/>
</dbReference>
<gene>
    <name evidence="6" type="ORF">ACFPFM_12045</name>
</gene>
<dbReference type="EMBL" id="JBHSJB010000011">
    <property type="protein sequence ID" value="MFC5054483.1"/>
    <property type="molecule type" value="Genomic_DNA"/>
</dbReference>
<dbReference type="PANTHER" id="PTHR30055:SF148">
    <property type="entry name" value="TETR-FAMILY TRANSCRIPTIONAL REGULATOR"/>
    <property type="match status" value="1"/>
</dbReference>
<dbReference type="PROSITE" id="PS50977">
    <property type="entry name" value="HTH_TETR_2"/>
    <property type="match status" value="1"/>
</dbReference>
<keyword evidence="7" id="KW-1185">Reference proteome</keyword>
<keyword evidence="3" id="KW-0804">Transcription</keyword>
<dbReference type="Gene3D" id="1.10.10.60">
    <property type="entry name" value="Homeodomain-like"/>
    <property type="match status" value="1"/>
</dbReference>
<evidence type="ECO:0000256" key="2">
    <source>
        <dbReference type="ARBA" id="ARBA00023125"/>
    </source>
</evidence>
<dbReference type="RefSeq" id="WP_344034211.1">
    <property type="nucleotide sequence ID" value="NZ_BAAAKE010000001.1"/>
</dbReference>
<dbReference type="InterPro" id="IPR009057">
    <property type="entry name" value="Homeodomain-like_sf"/>
</dbReference>
<proteinExistence type="predicted"/>
<dbReference type="Gene3D" id="1.10.357.10">
    <property type="entry name" value="Tetracycline Repressor, domain 2"/>
    <property type="match status" value="1"/>
</dbReference>
<dbReference type="Pfam" id="PF16859">
    <property type="entry name" value="TetR_C_11"/>
    <property type="match status" value="1"/>
</dbReference>
<dbReference type="InterPro" id="IPR036271">
    <property type="entry name" value="Tet_transcr_reg_TetR-rel_C_sf"/>
</dbReference>
<evidence type="ECO:0000256" key="3">
    <source>
        <dbReference type="ARBA" id="ARBA00023163"/>
    </source>
</evidence>
<dbReference type="InterPro" id="IPR050109">
    <property type="entry name" value="HTH-type_TetR-like_transc_reg"/>
</dbReference>
<dbReference type="PRINTS" id="PR00455">
    <property type="entry name" value="HTHTETR"/>
</dbReference>
<name>A0ABV9XYH1_9PSEU</name>
<reference evidence="7" key="1">
    <citation type="journal article" date="2019" name="Int. J. Syst. Evol. Microbiol.">
        <title>The Global Catalogue of Microorganisms (GCM) 10K type strain sequencing project: providing services to taxonomists for standard genome sequencing and annotation.</title>
        <authorList>
            <consortium name="The Broad Institute Genomics Platform"/>
            <consortium name="The Broad Institute Genome Sequencing Center for Infectious Disease"/>
            <person name="Wu L."/>
            <person name="Ma J."/>
        </authorList>
    </citation>
    <scope>NUCLEOTIDE SEQUENCE [LARGE SCALE GENOMIC DNA]</scope>
    <source>
        <strain evidence="7">KCTC 12848</strain>
    </source>
</reference>
<evidence type="ECO:0000313" key="6">
    <source>
        <dbReference type="EMBL" id="MFC5054483.1"/>
    </source>
</evidence>
<dbReference type="InterPro" id="IPR011075">
    <property type="entry name" value="TetR_C"/>
</dbReference>
<sequence length="196" mass="20896">MEGQGRRRGAALERAILDAAVAELLEAGYAGLTMDRVAKRAGTNKNAIYRRWPNRAALGVAAYRQLAEEELRPPDTGGLRGDALAVLRKVNDDLGSPRGDVLRGLLAGIADEPELLAQIQGRLGDAAAGPWLTLLGRAVRRGEASPEALHPRVATVAIALLRNEYVTRGLASVPDDTLVEIVDEVFLPLVRGRGPA</sequence>